<dbReference type="Proteomes" id="UP000228781">
    <property type="component" value="Unassembled WGS sequence"/>
</dbReference>
<keyword evidence="2" id="KW-0560">Oxidoreductase</keyword>
<evidence type="ECO:0000313" key="4">
    <source>
        <dbReference type="EMBL" id="PJC22755.1"/>
    </source>
</evidence>
<evidence type="ECO:0000256" key="2">
    <source>
        <dbReference type="RuleBase" id="RU364082"/>
    </source>
</evidence>
<comment type="caution">
    <text evidence="4">The sequence shown here is derived from an EMBL/GenBank/DDBJ whole genome shotgun (WGS) entry which is preliminary data.</text>
</comment>
<dbReference type="InterPro" id="IPR029903">
    <property type="entry name" value="RmlD-like-bd"/>
</dbReference>
<evidence type="ECO:0000259" key="3">
    <source>
        <dbReference type="Pfam" id="PF04321"/>
    </source>
</evidence>
<feature type="domain" description="RmlD-like substrate binding" evidence="3">
    <location>
        <begin position="1"/>
        <end position="267"/>
    </location>
</feature>
<dbReference type="Gene3D" id="3.40.50.720">
    <property type="entry name" value="NAD(P)-binding Rossmann-like Domain"/>
    <property type="match status" value="1"/>
</dbReference>
<dbReference type="CDD" id="cd05254">
    <property type="entry name" value="dTDP_HR_like_SDR_e"/>
    <property type="match status" value="1"/>
</dbReference>
<reference evidence="5" key="1">
    <citation type="submission" date="2017-09" db="EMBL/GenBank/DDBJ databases">
        <title>Depth-based differentiation of microbial function through sediment-hosted aquifers and enrichment of novel symbionts in the deep terrestrial subsurface.</title>
        <authorList>
            <person name="Probst A.J."/>
            <person name="Ladd B."/>
            <person name="Jarett J.K."/>
            <person name="Geller-Mcgrath D.E."/>
            <person name="Sieber C.M.K."/>
            <person name="Emerson J.B."/>
            <person name="Anantharaman K."/>
            <person name="Thomas B.C."/>
            <person name="Malmstrom R."/>
            <person name="Stieglmeier M."/>
            <person name="Klingl A."/>
            <person name="Woyke T."/>
            <person name="Ryan C.M."/>
            <person name="Banfield J.F."/>
        </authorList>
    </citation>
    <scope>NUCLEOTIDE SEQUENCE [LARGE SCALE GENOMIC DNA]</scope>
</reference>
<comment type="similarity">
    <text evidence="1 2">Belongs to the dTDP-4-dehydrorhamnose reductase family.</text>
</comment>
<protein>
    <recommendedName>
        <fullName evidence="2">dTDP-4-dehydrorhamnose reductase</fullName>
        <ecNumber evidence="2">1.1.1.133</ecNumber>
    </recommendedName>
</protein>
<dbReference type="UniPathway" id="UPA00124"/>
<comment type="pathway">
    <text evidence="2">Carbohydrate biosynthesis; dTDP-L-rhamnose biosynthesis.</text>
</comment>
<dbReference type="EC" id="1.1.1.133" evidence="2"/>
<dbReference type="AlphaFoldDB" id="A0A2M8EJ70"/>
<dbReference type="PANTHER" id="PTHR10491:SF4">
    <property type="entry name" value="METHIONINE ADENOSYLTRANSFERASE 2 SUBUNIT BETA"/>
    <property type="match status" value="1"/>
</dbReference>
<accession>A0A2M8EJ70</accession>
<sequence length="293" mass="33273">MRIAVTGPTGLVGTRLIELLTPKFEIVELREEDGFDVVDLGKVRQALASDIDVVLHLAAFTNVNTAWEQREQRDGLCYRINVLGTKNIAKVCAEWGIYLIHISTDFVFGGQKRYPYIEEDEPWPIEWYGETKLWAEEEVLLSGCQAAILRIAFPFRAHFPGKIDLVRWIINGLKEGNLPPMLVDQWITPTFIDDLAPVVGYFTTYQPEGIFHAVGSSIITPYRLARCIAELWGFDLGVVKRGNLLELFLKNPRPRQKYLGLSNQKLRRLGLRMSGLEALRTVKNQMEVVGEVT</sequence>
<comment type="function">
    <text evidence="2">Catalyzes the reduction of dTDP-6-deoxy-L-lyxo-4-hexulose to yield dTDP-L-rhamnose.</text>
</comment>
<organism evidence="4 5">
    <name type="scientific">candidate division WWE3 bacterium CG_4_9_14_0_2_um_filter_48_10</name>
    <dbReference type="NCBI Taxonomy" id="1975078"/>
    <lineage>
        <taxon>Bacteria</taxon>
        <taxon>Katanobacteria</taxon>
    </lineage>
</organism>
<dbReference type="Gene3D" id="3.90.25.10">
    <property type="entry name" value="UDP-galactose 4-epimerase, domain 1"/>
    <property type="match status" value="1"/>
</dbReference>
<dbReference type="GO" id="GO:0005829">
    <property type="term" value="C:cytosol"/>
    <property type="evidence" value="ECO:0007669"/>
    <property type="project" value="TreeGrafter"/>
</dbReference>
<evidence type="ECO:0000313" key="5">
    <source>
        <dbReference type="Proteomes" id="UP000228781"/>
    </source>
</evidence>
<dbReference type="InterPro" id="IPR005913">
    <property type="entry name" value="dTDP_dehydrorham_reduct"/>
</dbReference>
<dbReference type="GO" id="GO:0019305">
    <property type="term" value="P:dTDP-rhamnose biosynthetic process"/>
    <property type="evidence" value="ECO:0007669"/>
    <property type="project" value="UniProtKB-UniPathway"/>
</dbReference>
<proteinExistence type="inferred from homology"/>
<dbReference type="SUPFAM" id="SSF51735">
    <property type="entry name" value="NAD(P)-binding Rossmann-fold domains"/>
    <property type="match status" value="1"/>
</dbReference>
<name>A0A2M8EJ70_UNCKA</name>
<dbReference type="PANTHER" id="PTHR10491">
    <property type="entry name" value="DTDP-4-DEHYDRORHAMNOSE REDUCTASE"/>
    <property type="match status" value="1"/>
</dbReference>
<dbReference type="Pfam" id="PF04321">
    <property type="entry name" value="RmlD_sub_bind"/>
    <property type="match status" value="1"/>
</dbReference>
<keyword evidence="2" id="KW-0521">NADP</keyword>
<gene>
    <name evidence="4" type="ORF">CO059_01760</name>
</gene>
<dbReference type="EMBL" id="PFSK01000021">
    <property type="protein sequence ID" value="PJC22755.1"/>
    <property type="molecule type" value="Genomic_DNA"/>
</dbReference>
<evidence type="ECO:0000256" key="1">
    <source>
        <dbReference type="ARBA" id="ARBA00010944"/>
    </source>
</evidence>
<dbReference type="GO" id="GO:0008831">
    <property type="term" value="F:dTDP-4-dehydrorhamnose reductase activity"/>
    <property type="evidence" value="ECO:0007669"/>
    <property type="project" value="UniProtKB-EC"/>
</dbReference>
<dbReference type="InterPro" id="IPR036291">
    <property type="entry name" value="NAD(P)-bd_dom_sf"/>
</dbReference>